<dbReference type="SMART" id="SM00987">
    <property type="entry name" value="UreE_C"/>
    <property type="match status" value="1"/>
</dbReference>
<keyword evidence="1" id="KW-0004">4Fe-4S</keyword>
<dbReference type="GO" id="GO:0051539">
    <property type="term" value="F:4 iron, 4 sulfur cluster binding"/>
    <property type="evidence" value="ECO:0007669"/>
    <property type="project" value="UniProtKB-KW"/>
</dbReference>
<feature type="domain" description="Uracil-DNA glycosylase-like" evidence="8">
    <location>
        <begin position="109"/>
        <end position="254"/>
    </location>
</feature>
<reference evidence="9" key="2">
    <citation type="journal article" date="2021" name="PeerJ">
        <title>Extensive microbial diversity within the chicken gut microbiome revealed by metagenomics and culture.</title>
        <authorList>
            <person name="Gilroy R."/>
            <person name="Ravi A."/>
            <person name="Getino M."/>
            <person name="Pursley I."/>
            <person name="Horton D.L."/>
            <person name="Alikhan N.F."/>
            <person name="Baker D."/>
            <person name="Gharbi K."/>
            <person name="Hall N."/>
            <person name="Watson M."/>
            <person name="Adriaenssens E.M."/>
            <person name="Foster-Nyarko E."/>
            <person name="Jarju S."/>
            <person name="Secka A."/>
            <person name="Antonio M."/>
            <person name="Oren A."/>
            <person name="Chaudhuri R.R."/>
            <person name="La Ragione R."/>
            <person name="Hildebrand F."/>
            <person name="Pallen M.J."/>
        </authorList>
    </citation>
    <scope>NUCLEOTIDE SEQUENCE</scope>
    <source>
        <strain evidence="9">CHK136-897</strain>
    </source>
</reference>
<dbReference type="Gene3D" id="3.40.470.10">
    <property type="entry name" value="Uracil-DNA glycosylase-like domain"/>
    <property type="match status" value="1"/>
</dbReference>
<sequence>MEDFDLRDLVLAGVKWEVSDMPMALSSIARVAFVADKKEDIKNRDSAVDKSNSNRTHTSIVPPIAPQQAMSVETAAAMAARPVDMDSLCRMISEFNHPLRSGATNVVLPQVGKSLNGLVIVTDVPGADDDATGNILSGAAGELMDKMLSAIGMSRDNVAIIPLVFWRTPGGRSPTREELDLARPFVNRCFGLLKPRLMLTLGTLSASEIANVNLPRNHGVPVELASGTTVVPIYHPNYLILKPTAKRDAWTALQLVQNLLKSADK</sequence>
<dbReference type="PANTHER" id="PTHR33693">
    <property type="entry name" value="TYPE-5 URACIL-DNA GLYCOSYLASE"/>
    <property type="match status" value="1"/>
</dbReference>
<dbReference type="Pfam" id="PF03167">
    <property type="entry name" value="UDG"/>
    <property type="match status" value="1"/>
</dbReference>
<keyword evidence="3" id="KW-0227">DNA damage</keyword>
<evidence type="ECO:0000256" key="5">
    <source>
        <dbReference type="ARBA" id="ARBA00023004"/>
    </source>
</evidence>
<evidence type="ECO:0000256" key="6">
    <source>
        <dbReference type="ARBA" id="ARBA00023014"/>
    </source>
</evidence>
<keyword evidence="2" id="KW-0479">Metal-binding</keyword>
<evidence type="ECO:0000313" key="10">
    <source>
        <dbReference type="Proteomes" id="UP000824142"/>
    </source>
</evidence>
<dbReference type="GO" id="GO:0097506">
    <property type="term" value="F:deaminated base DNA N-glycosylase activity"/>
    <property type="evidence" value="ECO:0007669"/>
    <property type="project" value="UniProtKB-ARBA"/>
</dbReference>
<dbReference type="GO" id="GO:0006281">
    <property type="term" value="P:DNA repair"/>
    <property type="evidence" value="ECO:0007669"/>
    <property type="project" value="UniProtKB-KW"/>
</dbReference>
<dbReference type="PANTHER" id="PTHR33693:SF1">
    <property type="entry name" value="TYPE-4 URACIL-DNA GLYCOSYLASE"/>
    <property type="match status" value="1"/>
</dbReference>
<dbReference type="CDD" id="cd10030">
    <property type="entry name" value="UDG-F4_TTUDGA_SPO1dp_like"/>
    <property type="match status" value="1"/>
</dbReference>
<comment type="caution">
    <text evidence="9">The sequence shown here is derived from an EMBL/GenBank/DDBJ whole genome shotgun (WGS) entry which is preliminary data.</text>
</comment>
<evidence type="ECO:0000256" key="7">
    <source>
        <dbReference type="ARBA" id="ARBA00023204"/>
    </source>
</evidence>
<keyword evidence="5" id="KW-0408">Iron</keyword>
<reference evidence="9" key="1">
    <citation type="submission" date="2020-10" db="EMBL/GenBank/DDBJ databases">
        <authorList>
            <person name="Gilroy R."/>
        </authorList>
    </citation>
    <scope>NUCLEOTIDE SEQUENCE</scope>
    <source>
        <strain evidence="9">CHK136-897</strain>
    </source>
</reference>
<name>A0A9D1MSX7_9PROT</name>
<evidence type="ECO:0000313" key="9">
    <source>
        <dbReference type="EMBL" id="HIU65748.1"/>
    </source>
</evidence>
<dbReference type="InterPro" id="IPR051536">
    <property type="entry name" value="UDG_Type-4/5"/>
</dbReference>
<proteinExistence type="predicted"/>
<evidence type="ECO:0000259" key="8">
    <source>
        <dbReference type="SMART" id="SM00986"/>
    </source>
</evidence>
<dbReference type="SUPFAM" id="SSF52141">
    <property type="entry name" value="Uracil-DNA glycosylase-like"/>
    <property type="match status" value="1"/>
</dbReference>
<evidence type="ECO:0000256" key="4">
    <source>
        <dbReference type="ARBA" id="ARBA00022801"/>
    </source>
</evidence>
<dbReference type="InterPro" id="IPR005122">
    <property type="entry name" value="Uracil-DNA_glycosylase-like"/>
</dbReference>
<accession>A0A9D1MSX7</accession>
<dbReference type="SMART" id="SM00986">
    <property type="entry name" value="UDG"/>
    <property type="match status" value="1"/>
</dbReference>
<evidence type="ECO:0000256" key="1">
    <source>
        <dbReference type="ARBA" id="ARBA00022485"/>
    </source>
</evidence>
<protein>
    <submittedName>
        <fullName evidence="9">Uracil-DNA glycosylase</fullName>
    </submittedName>
</protein>
<gene>
    <name evidence="9" type="ORF">IAC63_03885</name>
</gene>
<evidence type="ECO:0000256" key="2">
    <source>
        <dbReference type="ARBA" id="ARBA00022723"/>
    </source>
</evidence>
<keyword evidence="6" id="KW-0411">Iron-sulfur</keyword>
<dbReference type="Proteomes" id="UP000824142">
    <property type="component" value="Unassembled WGS sequence"/>
</dbReference>
<dbReference type="EMBL" id="DVNO01000034">
    <property type="protein sequence ID" value="HIU65748.1"/>
    <property type="molecule type" value="Genomic_DNA"/>
</dbReference>
<evidence type="ECO:0000256" key="3">
    <source>
        <dbReference type="ARBA" id="ARBA00022763"/>
    </source>
</evidence>
<organism evidence="9 10">
    <name type="scientific">Candidatus Enterousia avicola</name>
    <dbReference type="NCBI Taxonomy" id="2840787"/>
    <lineage>
        <taxon>Bacteria</taxon>
        <taxon>Pseudomonadati</taxon>
        <taxon>Pseudomonadota</taxon>
        <taxon>Alphaproteobacteria</taxon>
        <taxon>Candidatus Enterousia</taxon>
    </lineage>
</organism>
<keyword evidence="7" id="KW-0234">DNA repair</keyword>
<dbReference type="GO" id="GO:0046872">
    <property type="term" value="F:metal ion binding"/>
    <property type="evidence" value="ECO:0007669"/>
    <property type="project" value="UniProtKB-KW"/>
</dbReference>
<dbReference type="InterPro" id="IPR036895">
    <property type="entry name" value="Uracil-DNA_glycosylase-like_sf"/>
</dbReference>
<keyword evidence="4" id="KW-0378">Hydrolase</keyword>
<dbReference type="AlphaFoldDB" id="A0A9D1MSX7"/>